<dbReference type="Pfam" id="PF02277">
    <property type="entry name" value="DBI_PRT"/>
    <property type="match status" value="1"/>
</dbReference>
<comment type="caution">
    <text evidence="10">The sequence shown here is derived from an EMBL/GenBank/DDBJ whole genome shotgun (WGS) entry which is preliminary data.</text>
</comment>
<evidence type="ECO:0000256" key="5">
    <source>
        <dbReference type="ARBA" id="ARBA00022573"/>
    </source>
</evidence>
<dbReference type="GO" id="GO:0008939">
    <property type="term" value="F:nicotinate-nucleotide-dimethylbenzimidazole phosphoribosyltransferase activity"/>
    <property type="evidence" value="ECO:0007669"/>
    <property type="project" value="UniProtKB-EC"/>
</dbReference>
<accession>A0ABS8PE44</accession>
<evidence type="ECO:0000256" key="3">
    <source>
        <dbReference type="ARBA" id="ARBA00011991"/>
    </source>
</evidence>
<keyword evidence="7 10" id="KW-0808">Transferase</keyword>
<evidence type="ECO:0000256" key="6">
    <source>
        <dbReference type="ARBA" id="ARBA00022676"/>
    </source>
</evidence>
<reference evidence="10 11" key="1">
    <citation type="submission" date="2021-11" db="EMBL/GenBank/DDBJ databases">
        <title>Draft genome sequence of Actinomycetospora sp. SF1 isolated from the rhizosphere soil.</title>
        <authorList>
            <person name="Duangmal K."/>
            <person name="Chantavorakit T."/>
        </authorList>
    </citation>
    <scope>NUCLEOTIDE SEQUENCE [LARGE SCALE GENOMIC DNA]</scope>
    <source>
        <strain evidence="10 11">TBRC 5722</strain>
    </source>
</reference>
<sequence length="318" mass="32108">MPSSVAPPDETSRADARAHLTRLPLAAHALGRLEDVAVWLAACQARSPARPPSSPRVVLFAAEHGIAAAGVSAFGPEETAARLEAVREGSAPTNALATVAGADVRVVEVGDGPSGRIDREDALSDDGVRAALDAGRTAADSAVDEGADLLVPGELAVGVSTPTAVLAAAMTAREPVAVVGRGSGIDDNAWMRKAAAVRDGLRRSRAAGRDPEDLLRIAGGADLAALVGFLAQAARRRTPVLLDGAAVCVAALLADAWAPGSRAWWQAATRDTEPAQALALEVLGLDPLLLLDLRAGAATGALAAVPLVTMAARVAAGS</sequence>
<dbReference type="PANTHER" id="PTHR43463:SF1">
    <property type="entry name" value="NICOTINATE-NUCLEOTIDE--DIMETHYLBENZIMIDAZOLE PHOSPHORIBOSYLTRANSFERASE"/>
    <property type="match status" value="1"/>
</dbReference>
<evidence type="ECO:0000256" key="8">
    <source>
        <dbReference type="ARBA" id="ARBA00030686"/>
    </source>
</evidence>
<organism evidence="10 11">
    <name type="scientific">Actinomycetospora endophytica</name>
    <dbReference type="NCBI Taxonomy" id="2291215"/>
    <lineage>
        <taxon>Bacteria</taxon>
        <taxon>Bacillati</taxon>
        <taxon>Actinomycetota</taxon>
        <taxon>Actinomycetes</taxon>
        <taxon>Pseudonocardiales</taxon>
        <taxon>Pseudonocardiaceae</taxon>
        <taxon>Actinomycetospora</taxon>
    </lineage>
</organism>
<keyword evidence="6 10" id="KW-0328">Glycosyltransferase</keyword>
<evidence type="ECO:0000256" key="4">
    <source>
        <dbReference type="ARBA" id="ARBA00015486"/>
    </source>
</evidence>
<dbReference type="CDD" id="cd02439">
    <property type="entry name" value="DMB-PRT_CobT"/>
    <property type="match status" value="1"/>
</dbReference>
<dbReference type="Proteomes" id="UP001199469">
    <property type="component" value="Unassembled WGS sequence"/>
</dbReference>
<evidence type="ECO:0000256" key="9">
    <source>
        <dbReference type="ARBA" id="ARBA00047340"/>
    </source>
</evidence>
<dbReference type="Gene3D" id="1.10.1610.10">
    <property type="match status" value="1"/>
</dbReference>
<keyword evidence="11" id="KW-1185">Reference proteome</keyword>
<dbReference type="EMBL" id="JAJNDB010000006">
    <property type="protein sequence ID" value="MCD2196518.1"/>
    <property type="molecule type" value="Genomic_DNA"/>
</dbReference>
<name>A0ABS8PE44_9PSEU</name>
<dbReference type="InterPro" id="IPR036087">
    <property type="entry name" value="Nict_dMeBzImd_PRibTrfase_sf"/>
</dbReference>
<evidence type="ECO:0000313" key="11">
    <source>
        <dbReference type="Proteomes" id="UP001199469"/>
    </source>
</evidence>
<comment type="similarity">
    <text evidence="2">Belongs to the CobT family.</text>
</comment>
<dbReference type="Gene3D" id="3.40.50.10210">
    <property type="match status" value="1"/>
</dbReference>
<dbReference type="InterPro" id="IPR003200">
    <property type="entry name" value="Nict_dMeBzImd_PRibTrfase"/>
</dbReference>
<dbReference type="InterPro" id="IPR023195">
    <property type="entry name" value="Nict_dMeBzImd_PRibTrfase_N"/>
</dbReference>
<dbReference type="SUPFAM" id="SSF52733">
    <property type="entry name" value="Nicotinate mononucleotide:5,6-dimethylbenzimidazole phosphoribosyltransferase (CobT)"/>
    <property type="match status" value="1"/>
</dbReference>
<comment type="pathway">
    <text evidence="1">Nucleoside biosynthesis; alpha-ribazole biosynthesis; alpha-ribazole from 5,6-dimethylbenzimidazole: step 1/2.</text>
</comment>
<evidence type="ECO:0000256" key="1">
    <source>
        <dbReference type="ARBA" id="ARBA00005049"/>
    </source>
</evidence>
<evidence type="ECO:0000256" key="7">
    <source>
        <dbReference type="ARBA" id="ARBA00022679"/>
    </source>
</evidence>
<evidence type="ECO:0000313" key="10">
    <source>
        <dbReference type="EMBL" id="MCD2196518.1"/>
    </source>
</evidence>
<evidence type="ECO:0000256" key="2">
    <source>
        <dbReference type="ARBA" id="ARBA00007110"/>
    </source>
</evidence>
<proteinExistence type="inferred from homology"/>
<keyword evidence="5" id="KW-0169">Cobalamin biosynthesis</keyword>
<comment type="catalytic activity">
    <reaction evidence="9">
        <text>5,6-dimethylbenzimidazole + nicotinate beta-D-ribonucleotide = alpha-ribazole 5'-phosphate + nicotinate + H(+)</text>
        <dbReference type="Rhea" id="RHEA:11196"/>
        <dbReference type="ChEBI" id="CHEBI:15378"/>
        <dbReference type="ChEBI" id="CHEBI:15890"/>
        <dbReference type="ChEBI" id="CHEBI:32544"/>
        <dbReference type="ChEBI" id="CHEBI:57502"/>
        <dbReference type="ChEBI" id="CHEBI:57918"/>
        <dbReference type="EC" id="2.4.2.21"/>
    </reaction>
</comment>
<dbReference type="PANTHER" id="PTHR43463">
    <property type="entry name" value="NICOTINATE-NUCLEOTIDE--DIMETHYLBENZIMIDAZOLE PHOSPHORIBOSYLTRANSFERASE"/>
    <property type="match status" value="1"/>
</dbReference>
<dbReference type="EC" id="2.4.2.21" evidence="3"/>
<dbReference type="RefSeq" id="WP_230738373.1">
    <property type="nucleotide sequence ID" value="NZ_JAJNDB010000006.1"/>
</dbReference>
<protein>
    <recommendedName>
        <fullName evidence="4">Nicotinate-nucleotide--dimethylbenzimidazole phosphoribosyltransferase</fullName>
        <ecNumber evidence="3">2.4.2.21</ecNumber>
    </recommendedName>
    <alternativeName>
        <fullName evidence="8">N(1)-alpha-phosphoribosyltransferase</fullName>
    </alternativeName>
</protein>
<gene>
    <name evidence="10" type="ORF">LQ327_24390</name>
</gene>